<keyword evidence="2" id="KW-1185">Reference proteome</keyword>
<evidence type="ECO:0000313" key="1">
    <source>
        <dbReference type="EMBL" id="OAT10886.1"/>
    </source>
</evidence>
<gene>
    <name evidence="1" type="ORF">BDBG_17424</name>
</gene>
<name>A0A179US17_BLAGS</name>
<dbReference type="AlphaFoldDB" id="A0A179US17"/>
<protein>
    <submittedName>
        <fullName evidence="1">Uncharacterized protein</fullName>
    </submittedName>
</protein>
<sequence>MLFEVSVSIYNLQERVGLVSYDGLKAQKILQLLGVWTQKHKALQQLQLAFHHLLGPGVNFSSQVYKQ</sequence>
<dbReference type="VEuPathDB" id="FungiDB:BDBG_17424"/>
<accession>A0A179US17</accession>
<dbReference type="RefSeq" id="XP_031579556.1">
    <property type="nucleotide sequence ID" value="XM_031725145.1"/>
</dbReference>
<organism evidence="1 2">
    <name type="scientific">Blastomyces gilchristii (strain SLH14081)</name>
    <name type="common">Blastomyces dermatitidis</name>
    <dbReference type="NCBI Taxonomy" id="559298"/>
    <lineage>
        <taxon>Eukaryota</taxon>
        <taxon>Fungi</taxon>
        <taxon>Dikarya</taxon>
        <taxon>Ascomycota</taxon>
        <taxon>Pezizomycotina</taxon>
        <taxon>Eurotiomycetes</taxon>
        <taxon>Eurotiomycetidae</taxon>
        <taxon>Onygenales</taxon>
        <taxon>Ajellomycetaceae</taxon>
        <taxon>Blastomyces</taxon>
    </lineage>
</organism>
<dbReference type="GeneID" id="42529130"/>
<evidence type="ECO:0000313" key="2">
    <source>
        <dbReference type="Proteomes" id="UP000002038"/>
    </source>
</evidence>
<dbReference type="Proteomes" id="UP000002038">
    <property type="component" value="Unassembled WGS sequence"/>
</dbReference>
<reference evidence="2" key="1">
    <citation type="journal article" date="2015" name="PLoS Genet.">
        <title>The dynamic genome and transcriptome of the human fungal pathogen Blastomyces and close relative Emmonsia.</title>
        <authorList>
            <person name="Munoz J.F."/>
            <person name="Gauthier G.M."/>
            <person name="Desjardins C.A."/>
            <person name="Gallo J.E."/>
            <person name="Holder J."/>
            <person name="Sullivan T.D."/>
            <person name="Marty A.J."/>
            <person name="Carmen J.C."/>
            <person name="Chen Z."/>
            <person name="Ding L."/>
            <person name="Gujja S."/>
            <person name="Magrini V."/>
            <person name="Misas E."/>
            <person name="Mitreva M."/>
            <person name="Priest M."/>
            <person name="Saif S."/>
            <person name="Whiston E.A."/>
            <person name="Young S."/>
            <person name="Zeng Q."/>
            <person name="Goldman W.E."/>
            <person name="Mardis E.R."/>
            <person name="Taylor J.W."/>
            <person name="McEwen J.G."/>
            <person name="Clay O.K."/>
            <person name="Klein B.S."/>
            <person name="Cuomo C.A."/>
        </authorList>
    </citation>
    <scope>NUCLEOTIDE SEQUENCE [LARGE SCALE GENOMIC DNA]</scope>
    <source>
        <strain evidence="2">SLH14081</strain>
    </source>
</reference>
<proteinExistence type="predicted"/>
<dbReference type="KEGG" id="bgh:BDBG_17424"/>
<dbReference type="EMBL" id="GG657461">
    <property type="protein sequence ID" value="OAT10886.1"/>
    <property type="molecule type" value="Genomic_DNA"/>
</dbReference>